<proteinExistence type="predicted"/>
<name>A0A9W9Q6E2_PENBR</name>
<accession>A0A9W9Q6E2</accession>
<sequence length="135" mass="15066">MTRADPETIFNQVVAINSTLEGLSDTGAQMVRTSTREEVSRAGPVWFFYDAAPRAGIREPMTEFNWARGYTVNAVQLLVRQLMTGLPGTGAARTLEELANLWNIQRAFPTTLADSTTSLEFHVRGLHREPSCRPR</sequence>
<dbReference type="AlphaFoldDB" id="A0A9W9Q6E2"/>
<protein>
    <submittedName>
        <fullName evidence="1">Uncharacterized protein</fullName>
    </submittedName>
</protein>
<evidence type="ECO:0000313" key="1">
    <source>
        <dbReference type="EMBL" id="KAJ5328017.1"/>
    </source>
</evidence>
<reference evidence="1" key="2">
    <citation type="journal article" date="2023" name="IMA Fungus">
        <title>Comparative genomic study of the Penicillium genus elucidates a diverse pangenome and 15 lateral gene transfer events.</title>
        <authorList>
            <person name="Petersen C."/>
            <person name="Sorensen T."/>
            <person name="Nielsen M.R."/>
            <person name="Sondergaard T.E."/>
            <person name="Sorensen J.L."/>
            <person name="Fitzpatrick D.A."/>
            <person name="Frisvad J.C."/>
            <person name="Nielsen K.L."/>
        </authorList>
    </citation>
    <scope>NUCLEOTIDE SEQUENCE</scope>
    <source>
        <strain evidence="1">IBT 35673</strain>
    </source>
</reference>
<reference evidence="1" key="1">
    <citation type="submission" date="2022-12" db="EMBL/GenBank/DDBJ databases">
        <authorList>
            <person name="Petersen C."/>
        </authorList>
    </citation>
    <scope>NUCLEOTIDE SEQUENCE</scope>
    <source>
        <strain evidence="1">IBT 35673</strain>
    </source>
</reference>
<gene>
    <name evidence="1" type="ORF">N7452_008407</name>
</gene>
<organism evidence="1 2">
    <name type="scientific">Penicillium brevicompactum</name>
    <dbReference type="NCBI Taxonomy" id="5074"/>
    <lineage>
        <taxon>Eukaryota</taxon>
        <taxon>Fungi</taxon>
        <taxon>Dikarya</taxon>
        <taxon>Ascomycota</taxon>
        <taxon>Pezizomycotina</taxon>
        <taxon>Eurotiomycetes</taxon>
        <taxon>Eurotiomycetidae</taxon>
        <taxon>Eurotiales</taxon>
        <taxon>Aspergillaceae</taxon>
        <taxon>Penicillium</taxon>
    </lineage>
</organism>
<evidence type="ECO:0000313" key="2">
    <source>
        <dbReference type="Proteomes" id="UP001147695"/>
    </source>
</evidence>
<comment type="caution">
    <text evidence="1">The sequence shown here is derived from an EMBL/GenBank/DDBJ whole genome shotgun (WGS) entry which is preliminary data.</text>
</comment>
<dbReference type="EMBL" id="JAPZBQ010000005">
    <property type="protein sequence ID" value="KAJ5328017.1"/>
    <property type="molecule type" value="Genomic_DNA"/>
</dbReference>
<dbReference type="Proteomes" id="UP001147695">
    <property type="component" value="Unassembled WGS sequence"/>
</dbReference>